<feature type="transmembrane region" description="Helical" evidence="2">
    <location>
        <begin position="202"/>
        <end position="219"/>
    </location>
</feature>
<dbReference type="InterPro" id="IPR002656">
    <property type="entry name" value="Acyl_transf_3_dom"/>
</dbReference>
<feature type="transmembrane region" description="Helical" evidence="2">
    <location>
        <begin position="73"/>
        <end position="93"/>
    </location>
</feature>
<evidence type="ECO:0000313" key="5">
    <source>
        <dbReference type="Proteomes" id="UP000002247"/>
    </source>
</evidence>
<name>D6Z9C4_SEGRD</name>
<keyword evidence="5" id="KW-1185">Reference proteome</keyword>
<dbReference type="OrthoDB" id="8206682at2"/>
<feature type="transmembrane region" description="Helical" evidence="2">
    <location>
        <begin position="315"/>
        <end position="336"/>
    </location>
</feature>
<dbReference type="Pfam" id="PF01757">
    <property type="entry name" value="Acyl_transf_3"/>
    <property type="match status" value="1"/>
</dbReference>
<protein>
    <recommendedName>
        <fullName evidence="3">Acyltransferase 3 domain-containing protein</fullName>
    </recommendedName>
</protein>
<evidence type="ECO:0000259" key="3">
    <source>
        <dbReference type="Pfam" id="PF01757"/>
    </source>
</evidence>
<reference evidence="4 5" key="1">
    <citation type="journal article" date="2010" name="Stand. Genomic Sci.">
        <title>Complete genome sequence of Segniliparus rotundus type strain (CDC 1076).</title>
        <authorList>
            <person name="Sikorski J."/>
            <person name="Lapidus A."/>
            <person name="Copeland A."/>
            <person name="Misra M."/>
            <person name="Glavina Del Rio T."/>
            <person name="Nolan M."/>
            <person name="Lucas S."/>
            <person name="Chen F."/>
            <person name="Tice H."/>
            <person name="Cheng J.F."/>
            <person name="Jando M."/>
            <person name="Schneider S."/>
            <person name="Bruce D."/>
            <person name="Goodwin L."/>
            <person name="Pitluck S."/>
            <person name="Liolios K."/>
            <person name="Mikhailova N."/>
            <person name="Pati A."/>
            <person name="Ivanova N."/>
            <person name="Mavromatis K."/>
            <person name="Chen A."/>
            <person name="Palaniappan K."/>
            <person name="Chertkov O."/>
            <person name="Land M."/>
            <person name="Hauser L."/>
            <person name="Chang Y.J."/>
            <person name="Jeffries C.D."/>
            <person name="Brettin T."/>
            <person name="Detter J.C."/>
            <person name="Han C."/>
            <person name="Rohde M."/>
            <person name="Goker M."/>
            <person name="Bristow J."/>
            <person name="Eisen J.A."/>
            <person name="Markowitz V."/>
            <person name="Hugenholtz P."/>
            <person name="Kyrpides N.C."/>
            <person name="Klenk H.P."/>
        </authorList>
    </citation>
    <scope>NUCLEOTIDE SEQUENCE [LARGE SCALE GENOMIC DNA]</scope>
    <source>
        <strain evidence="5">ATCC BAA-972 / CDC 1076 / CIP 108378 / DSM 44985 / JCM 13578</strain>
    </source>
</reference>
<feature type="transmembrane region" description="Helical" evidence="2">
    <location>
        <begin position="144"/>
        <end position="165"/>
    </location>
</feature>
<evidence type="ECO:0000256" key="2">
    <source>
        <dbReference type="SAM" id="Phobius"/>
    </source>
</evidence>
<accession>D6Z9C4</accession>
<dbReference type="HOGENOM" id="CLU_039835_2_0_11"/>
<gene>
    <name evidence="4" type="ordered locus">Srot_2099</name>
</gene>
<feature type="transmembrane region" description="Helical" evidence="2">
    <location>
        <begin position="114"/>
        <end position="132"/>
    </location>
</feature>
<evidence type="ECO:0000313" key="4">
    <source>
        <dbReference type="EMBL" id="ADG98554.1"/>
    </source>
</evidence>
<feature type="transmembrane region" description="Helical" evidence="2">
    <location>
        <begin position="348"/>
        <end position="368"/>
    </location>
</feature>
<dbReference type="KEGG" id="srt:Srot_2099"/>
<proteinExistence type="predicted"/>
<feature type="transmembrane region" description="Helical" evidence="2">
    <location>
        <begin position="231"/>
        <end position="251"/>
    </location>
</feature>
<dbReference type="eggNOG" id="COG1835">
    <property type="taxonomic scope" value="Bacteria"/>
</dbReference>
<dbReference type="EMBL" id="CP001958">
    <property type="protein sequence ID" value="ADG98554.1"/>
    <property type="molecule type" value="Genomic_DNA"/>
</dbReference>
<evidence type="ECO:0000256" key="1">
    <source>
        <dbReference type="SAM" id="MobiDB-lite"/>
    </source>
</evidence>
<dbReference type="AlphaFoldDB" id="D6Z9C4"/>
<feature type="domain" description="Acyltransferase 3" evidence="3">
    <location>
        <begin position="22"/>
        <end position="364"/>
    </location>
</feature>
<sequence>MRLFPPAESVAAATPASRDRVIDLLRILSLSVVVAGHLLLVVLYFDASCPEPRQCVRAAGALDNSAALQWATWGLQIMPLFFFAGGAANVGSWHEGASWGGWLFARCQRLYRPALWFVAAIVLLLLVCERFVPSDALAIATPQVFVLLWFLGVYTVCLAFVPLLAKIATGRQLALVVAVLFGLAALIDQARRTWGSDWRVGAANFLFVWLIPTAIGAGYRRGLVARPVGAAMFAGALALDLSLCLLGPYAVSMLSTADSDRISNFTPPSMLLAGHSVCLCGLVVLVAPQLRAFASRPQVWRFVTVGNSGAMTLYLWHWAALFGMDGALIVAGLLPVSNASPGLWPSKAQQAPLFLFLVFAAFLLLRPLETKPLPWWDDSVTARGWRNPVVGALLLCAGASTLVLARLGPQAVGLWGTAALAVFLVAARASATTVISEASASEASASEASASEAFVSEASRKSPEQAPETS</sequence>
<dbReference type="GO" id="GO:0016747">
    <property type="term" value="F:acyltransferase activity, transferring groups other than amino-acyl groups"/>
    <property type="evidence" value="ECO:0007669"/>
    <property type="project" value="InterPro"/>
</dbReference>
<dbReference type="STRING" id="640132.Srot_2099"/>
<feature type="transmembrane region" description="Helical" evidence="2">
    <location>
        <begin position="413"/>
        <end position="431"/>
    </location>
</feature>
<keyword evidence="2" id="KW-0812">Transmembrane</keyword>
<dbReference type="Proteomes" id="UP000002247">
    <property type="component" value="Chromosome"/>
</dbReference>
<feature type="transmembrane region" description="Helical" evidence="2">
    <location>
        <begin position="389"/>
        <end position="407"/>
    </location>
</feature>
<feature type="transmembrane region" description="Helical" evidence="2">
    <location>
        <begin position="172"/>
        <end position="190"/>
    </location>
</feature>
<keyword evidence="2" id="KW-1133">Transmembrane helix</keyword>
<feature type="compositionally biased region" description="Low complexity" evidence="1">
    <location>
        <begin position="438"/>
        <end position="457"/>
    </location>
</feature>
<feature type="region of interest" description="Disordered" evidence="1">
    <location>
        <begin position="438"/>
        <end position="470"/>
    </location>
</feature>
<organism evidence="4 5">
    <name type="scientific">Segniliparus rotundus (strain ATCC BAA-972 / CDC 1076 / CIP 108378 / DSM 44985 / JCM 13578)</name>
    <dbReference type="NCBI Taxonomy" id="640132"/>
    <lineage>
        <taxon>Bacteria</taxon>
        <taxon>Bacillati</taxon>
        <taxon>Actinomycetota</taxon>
        <taxon>Actinomycetes</taxon>
        <taxon>Mycobacteriales</taxon>
        <taxon>Segniliparaceae</taxon>
        <taxon>Segniliparus</taxon>
    </lineage>
</organism>
<feature type="transmembrane region" description="Helical" evidence="2">
    <location>
        <begin position="271"/>
        <end position="294"/>
    </location>
</feature>
<keyword evidence="2" id="KW-0472">Membrane</keyword>
<feature type="transmembrane region" description="Helical" evidence="2">
    <location>
        <begin position="24"/>
        <end position="45"/>
    </location>
</feature>